<dbReference type="Pfam" id="PF13532">
    <property type="entry name" value="2OG-FeII_Oxy_2"/>
    <property type="match status" value="2"/>
</dbReference>
<organism evidence="8 9">
    <name type="scientific">Deinandra increscens subsp. villosa</name>
    <dbReference type="NCBI Taxonomy" id="3103831"/>
    <lineage>
        <taxon>Eukaryota</taxon>
        <taxon>Viridiplantae</taxon>
        <taxon>Streptophyta</taxon>
        <taxon>Embryophyta</taxon>
        <taxon>Tracheophyta</taxon>
        <taxon>Spermatophyta</taxon>
        <taxon>Magnoliopsida</taxon>
        <taxon>eudicotyledons</taxon>
        <taxon>Gunneridae</taxon>
        <taxon>Pentapetalae</taxon>
        <taxon>asterids</taxon>
        <taxon>campanulids</taxon>
        <taxon>Asterales</taxon>
        <taxon>Asteraceae</taxon>
        <taxon>Asteroideae</taxon>
        <taxon>Heliantheae alliance</taxon>
        <taxon>Madieae</taxon>
        <taxon>Madiinae</taxon>
        <taxon>Deinandra</taxon>
    </lineage>
</organism>
<evidence type="ECO:0000256" key="5">
    <source>
        <dbReference type="ARBA" id="ARBA00023004"/>
    </source>
</evidence>
<feature type="domain" description="Fe2OG dioxygenase" evidence="7">
    <location>
        <begin position="424"/>
        <end position="524"/>
    </location>
</feature>
<comment type="cofactor">
    <cofactor evidence="6">
        <name>Fe(2+)</name>
        <dbReference type="ChEBI" id="CHEBI:29033"/>
    </cofactor>
    <text evidence="6">Binds 1 Fe(2+) ion per subunit.</text>
</comment>
<evidence type="ECO:0000313" key="9">
    <source>
        <dbReference type="Proteomes" id="UP001408789"/>
    </source>
</evidence>
<gene>
    <name evidence="8" type="ORF">SSX86_013772</name>
</gene>
<evidence type="ECO:0000256" key="1">
    <source>
        <dbReference type="ARBA" id="ARBA00007879"/>
    </source>
</evidence>
<keyword evidence="2 6" id="KW-0479">Metal-binding</keyword>
<dbReference type="GO" id="GO:0008198">
    <property type="term" value="F:ferrous iron binding"/>
    <property type="evidence" value="ECO:0007669"/>
    <property type="project" value="TreeGrafter"/>
</dbReference>
<evidence type="ECO:0000256" key="3">
    <source>
        <dbReference type="ARBA" id="ARBA00022964"/>
    </source>
</evidence>
<dbReference type="GO" id="GO:0005737">
    <property type="term" value="C:cytoplasm"/>
    <property type="evidence" value="ECO:0007669"/>
    <property type="project" value="TreeGrafter"/>
</dbReference>
<keyword evidence="9" id="KW-1185">Reference proteome</keyword>
<dbReference type="GO" id="GO:0035515">
    <property type="term" value="F:oxidative RNA demethylase activity"/>
    <property type="evidence" value="ECO:0007669"/>
    <property type="project" value="TreeGrafter"/>
</dbReference>
<proteinExistence type="inferred from homology"/>
<reference evidence="8 9" key="1">
    <citation type="submission" date="2024-04" db="EMBL/GenBank/DDBJ databases">
        <title>The reference genome of an endangered Asteraceae, Deinandra increscens subsp. villosa, native to the Central Coast of California.</title>
        <authorList>
            <person name="Guilliams M."/>
            <person name="Hasenstab-Lehman K."/>
            <person name="Meyer R."/>
            <person name="Mcevoy S."/>
        </authorList>
    </citation>
    <scope>NUCLEOTIDE SEQUENCE [LARGE SCALE GENOMIC DNA]</scope>
    <source>
        <tissue evidence="8">Leaf</tissue>
    </source>
</reference>
<dbReference type="PANTHER" id="PTHR16557">
    <property type="entry name" value="ALKYLATED DNA REPAIR PROTEIN ALKB-RELATED"/>
    <property type="match status" value="1"/>
</dbReference>
<keyword evidence="4" id="KW-0560">Oxidoreductase</keyword>
<dbReference type="AlphaFoldDB" id="A0AAP0H1G6"/>
<dbReference type="PANTHER" id="PTHR16557:SF10">
    <property type="entry name" value="2-OXOGLUTARATE-DEPENDENT DIOXYGENASE FAMILY PROTEIN"/>
    <property type="match status" value="1"/>
</dbReference>
<accession>A0AAP0H1G6</accession>
<dbReference type="GO" id="GO:0035513">
    <property type="term" value="P:oxidative RNA demethylation"/>
    <property type="evidence" value="ECO:0007669"/>
    <property type="project" value="TreeGrafter"/>
</dbReference>
<comment type="caution">
    <text evidence="8">The sequence shown here is derived from an EMBL/GenBank/DDBJ whole genome shotgun (WGS) entry which is preliminary data.</text>
</comment>
<protein>
    <recommendedName>
        <fullName evidence="7">Fe2OG dioxygenase domain-containing protein</fullName>
    </recommendedName>
</protein>
<feature type="binding site" evidence="6">
    <location>
        <position position="442"/>
    </location>
    <ligand>
        <name>Fe cation</name>
        <dbReference type="ChEBI" id="CHEBI:24875"/>
        <note>catalytic</note>
    </ligand>
</feature>
<dbReference type="EMBL" id="JBCNJP010000015">
    <property type="protein sequence ID" value="KAK9066450.1"/>
    <property type="molecule type" value="Genomic_DNA"/>
</dbReference>
<dbReference type="InterPro" id="IPR037151">
    <property type="entry name" value="AlkB-like_sf"/>
</dbReference>
<comment type="similarity">
    <text evidence="1">Belongs to the alkB family.</text>
</comment>
<dbReference type="Gene3D" id="2.60.120.590">
    <property type="entry name" value="Alpha-ketoglutarate-dependent dioxygenase AlkB-like"/>
    <property type="match status" value="2"/>
</dbReference>
<dbReference type="Proteomes" id="UP001408789">
    <property type="component" value="Unassembled WGS sequence"/>
</dbReference>
<sequence>MPFSFAKVQCLGKVIVVTSVHVNGYEELLRRFGANLGESGIHDLRQSMQEAFHGGISKQQCYLHLVPSRDNYVEDTEPFSLITAYDTTDSWSRWVNLGRPPQKLAPGMILFKDYLNLVGQVEIVDLCQKQDARFYQPSNPSGAKLRLHTMCFGRNWDPVIGYTSSGDGSEPPPVPRQLTSLARDIIKIAQRLVDIPSMCPDICLVNFFRTDGRLGLHQDRDESSSSLERGLPVISISIGDTAEFLYGHTRDENKLDRVLLESGDVLVYGGDSRLIFHGDAFLGQCYLHLVPSRDNYVEDTEPFSLITTHDTTGSPSRWTNYLGRPPQKLAPGMLLFKDYLNLVGQVEIVDLCQKQDARFYQPSNPSGAKLRLRMMSFGRNWDPVTGYTSSGNGSEPPPVPRQLTSLARAIIRKAQRLVDIPSMCPDICLVNFFRPDGRLGLHQDRDESSSSLERGLPVISISIGDTAEFLYGHTRDESKLDRVLLESGDVLVYGGDSRLIFHGVRRILLYSGPRLVPQISGLQAGCLNLTLRQF</sequence>
<dbReference type="SUPFAM" id="SSF51197">
    <property type="entry name" value="Clavaminate synthase-like"/>
    <property type="match status" value="2"/>
</dbReference>
<evidence type="ECO:0000256" key="6">
    <source>
        <dbReference type="PIRSR" id="PIRSR604574-2"/>
    </source>
</evidence>
<keyword evidence="5 6" id="KW-0408">Iron</keyword>
<dbReference type="PROSITE" id="PS51471">
    <property type="entry name" value="FE2OG_OXY"/>
    <property type="match status" value="1"/>
</dbReference>
<dbReference type="InterPro" id="IPR004574">
    <property type="entry name" value="Alkb"/>
</dbReference>
<evidence type="ECO:0000259" key="7">
    <source>
        <dbReference type="PROSITE" id="PS51471"/>
    </source>
</evidence>
<feature type="binding site" evidence="6">
    <location>
        <position position="502"/>
    </location>
    <ligand>
        <name>Fe cation</name>
        <dbReference type="ChEBI" id="CHEBI:24875"/>
        <note>catalytic</note>
    </ligand>
</feature>
<dbReference type="GO" id="GO:0035516">
    <property type="term" value="F:broad specificity oxidative DNA demethylase activity"/>
    <property type="evidence" value="ECO:0007669"/>
    <property type="project" value="TreeGrafter"/>
</dbReference>
<feature type="binding site" evidence="6">
    <location>
        <position position="444"/>
    </location>
    <ligand>
        <name>Fe cation</name>
        <dbReference type="ChEBI" id="CHEBI:24875"/>
        <note>catalytic</note>
    </ligand>
</feature>
<name>A0AAP0H1G6_9ASTR</name>
<dbReference type="InterPro" id="IPR027450">
    <property type="entry name" value="AlkB-like"/>
</dbReference>
<evidence type="ECO:0000256" key="4">
    <source>
        <dbReference type="ARBA" id="ARBA00023002"/>
    </source>
</evidence>
<dbReference type="InterPro" id="IPR005123">
    <property type="entry name" value="Oxoglu/Fe-dep_dioxygenase_dom"/>
</dbReference>
<evidence type="ECO:0000256" key="2">
    <source>
        <dbReference type="ARBA" id="ARBA00022723"/>
    </source>
</evidence>
<evidence type="ECO:0000313" key="8">
    <source>
        <dbReference type="EMBL" id="KAK9066450.1"/>
    </source>
</evidence>
<keyword evidence="3" id="KW-0223">Dioxygenase</keyword>